<protein>
    <recommendedName>
        <fullName evidence="5">AB hydrolase-1 domain-containing protein</fullName>
    </recommendedName>
</protein>
<dbReference type="GO" id="GO:0034338">
    <property type="term" value="F:short-chain carboxylesterase activity"/>
    <property type="evidence" value="ECO:0007669"/>
    <property type="project" value="TreeGrafter"/>
</dbReference>
<keyword evidence="7" id="KW-1185">Reference proteome</keyword>
<keyword evidence="3" id="KW-0378">Hydrolase</keyword>
<gene>
    <name evidence="6" type="ORF">SAMN04488508_10971</name>
</gene>
<evidence type="ECO:0000256" key="2">
    <source>
        <dbReference type="ARBA" id="ARBA00022487"/>
    </source>
</evidence>
<sequence>MPVIDSSYTPPHLFRNGHFSTIYPNLFRKVNGVEQTRERVELDDGDFIDLDWSYAPGKNNQKLSVIIHGLEGNAQRQYMVGLARHLNQNGWDTALVNLRNCSGEVNRLYRSYNAGVTEDVARILHHILATQQYSAITLCGFSLGGNLVLKYIGENRTLPTELQAAMAISAPCDLYNSLQEINKPKNFVYEQRFIKHLKAKLYERQVVFPEHISKSQIKQCKSLIDIDNLYTSKAHGYKDAIDYYTQCSSKQFLKNIAIPTLILNAKNDSFLGDQCYPYTEAKKNDHVFLEVPVYGGHVGFYSSESVYYNEKRALEFFSKHTL</sequence>
<accession>A0A1M6JHK3</accession>
<name>A0A1M6JHK3_9FLAO</name>
<dbReference type="InterPro" id="IPR029058">
    <property type="entry name" value="AB_hydrolase_fold"/>
</dbReference>
<evidence type="ECO:0000313" key="7">
    <source>
        <dbReference type="Proteomes" id="UP000184432"/>
    </source>
</evidence>
<dbReference type="Pfam" id="PF00561">
    <property type="entry name" value="Abhydrolase_1"/>
    <property type="match status" value="1"/>
</dbReference>
<dbReference type="PIRSF" id="PIRSF005211">
    <property type="entry name" value="Ab_hydro_YheT"/>
    <property type="match status" value="1"/>
</dbReference>
<comment type="similarity">
    <text evidence="1">Belongs to the AB hydrolase superfamily. AB hydrolase 4 family.</text>
</comment>
<evidence type="ECO:0000256" key="4">
    <source>
        <dbReference type="PIRSR" id="PIRSR005211-1"/>
    </source>
</evidence>
<keyword evidence="2" id="KW-0719">Serine esterase</keyword>
<dbReference type="PANTHER" id="PTHR10794">
    <property type="entry name" value="ABHYDROLASE DOMAIN-CONTAINING PROTEIN"/>
    <property type="match status" value="1"/>
</dbReference>
<feature type="domain" description="AB hydrolase-1" evidence="5">
    <location>
        <begin position="65"/>
        <end position="301"/>
    </location>
</feature>
<dbReference type="PROSITE" id="PS01133">
    <property type="entry name" value="UPF0017"/>
    <property type="match status" value="1"/>
</dbReference>
<feature type="active site" description="Charge relay system" evidence="4">
    <location>
        <position position="268"/>
    </location>
</feature>
<evidence type="ECO:0000313" key="6">
    <source>
        <dbReference type="EMBL" id="SHJ46184.1"/>
    </source>
</evidence>
<dbReference type="InterPro" id="IPR000073">
    <property type="entry name" value="AB_hydrolase_1"/>
</dbReference>
<feature type="active site" description="Charge relay system" evidence="4">
    <location>
        <position position="142"/>
    </location>
</feature>
<dbReference type="STRING" id="570521.SAMN04488508_10971"/>
<dbReference type="RefSeq" id="WP_073319800.1">
    <property type="nucleotide sequence ID" value="NZ_FQYP01000009.1"/>
</dbReference>
<dbReference type="InterPro" id="IPR000952">
    <property type="entry name" value="AB_hydrolase_4_CS"/>
</dbReference>
<dbReference type="InterPro" id="IPR012020">
    <property type="entry name" value="ABHD4"/>
</dbReference>
<dbReference type="SUPFAM" id="SSF53474">
    <property type="entry name" value="alpha/beta-Hydrolases"/>
    <property type="match status" value="1"/>
</dbReference>
<feature type="active site" description="Charge relay system" evidence="4">
    <location>
        <position position="297"/>
    </location>
</feature>
<dbReference type="Proteomes" id="UP000184432">
    <property type="component" value="Unassembled WGS sequence"/>
</dbReference>
<dbReference type="EMBL" id="FQYP01000009">
    <property type="protein sequence ID" value="SHJ46184.1"/>
    <property type="molecule type" value="Genomic_DNA"/>
</dbReference>
<proteinExistence type="inferred from homology"/>
<organism evidence="6 7">
    <name type="scientific">Aquimarina spongiae</name>
    <dbReference type="NCBI Taxonomy" id="570521"/>
    <lineage>
        <taxon>Bacteria</taxon>
        <taxon>Pseudomonadati</taxon>
        <taxon>Bacteroidota</taxon>
        <taxon>Flavobacteriia</taxon>
        <taxon>Flavobacteriales</taxon>
        <taxon>Flavobacteriaceae</taxon>
        <taxon>Aquimarina</taxon>
    </lineage>
</organism>
<dbReference type="Gene3D" id="3.40.50.1820">
    <property type="entry name" value="alpha/beta hydrolase"/>
    <property type="match status" value="1"/>
</dbReference>
<reference evidence="7" key="1">
    <citation type="submission" date="2016-11" db="EMBL/GenBank/DDBJ databases">
        <authorList>
            <person name="Varghese N."/>
            <person name="Submissions S."/>
        </authorList>
    </citation>
    <scope>NUCLEOTIDE SEQUENCE [LARGE SCALE GENOMIC DNA]</scope>
    <source>
        <strain evidence="7">DSM 22623</strain>
    </source>
</reference>
<dbReference type="AlphaFoldDB" id="A0A1M6JHK3"/>
<dbReference type="GO" id="GO:0047372">
    <property type="term" value="F:monoacylglycerol lipase activity"/>
    <property type="evidence" value="ECO:0007669"/>
    <property type="project" value="TreeGrafter"/>
</dbReference>
<evidence type="ECO:0000256" key="3">
    <source>
        <dbReference type="ARBA" id="ARBA00022801"/>
    </source>
</evidence>
<dbReference type="OrthoDB" id="332676at2"/>
<dbReference type="InterPro" id="IPR050960">
    <property type="entry name" value="AB_hydrolase_4_sf"/>
</dbReference>
<evidence type="ECO:0000256" key="1">
    <source>
        <dbReference type="ARBA" id="ARBA00010884"/>
    </source>
</evidence>
<evidence type="ECO:0000259" key="5">
    <source>
        <dbReference type="Pfam" id="PF00561"/>
    </source>
</evidence>
<dbReference type="PANTHER" id="PTHR10794:SF94">
    <property type="entry name" value="ESTERASE YHET-RELATED"/>
    <property type="match status" value="1"/>
</dbReference>